<evidence type="ECO:0000256" key="1">
    <source>
        <dbReference type="ARBA" id="ARBA00023002"/>
    </source>
</evidence>
<evidence type="ECO:0000313" key="3">
    <source>
        <dbReference type="EMBL" id="QDZ12336.1"/>
    </source>
</evidence>
<dbReference type="Gene3D" id="3.40.50.720">
    <property type="entry name" value="NAD(P)-binding Rossmann-like Domain"/>
    <property type="match status" value="1"/>
</dbReference>
<keyword evidence="4" id="KW-1185">Reference proteome</keyword>
<dbReference type="EMBL" id="CP042304">
    <property type="protein sequence ID" value="QDZ12336.1"/>
    <property type="molecule type" value="Genomic_DNA"/>
</dbReference>
<evidence type="ECO:0000313" key="4">
    <source>
        <dbReference type="Proteomes" id="UP000315364"/>
    </source>
</evidence>
<dbReference type="GO" id="GO:0016491">
    <property type="term" value="F:oxidoreductase activity"/>
    <property type="evidence" value="ECO:0007669"/>
    <property type="project" value="UniProtKB-KW"/>
</dbReference>
<name>A0A5B8LWA0_9HYPH</name>
<proteinExistence type="predicted"/>
<reference evidence="3 4" key="1">
    <citation type="submission" date="2019-07" db="EMBL/GenBank/DDBJ databases">
        <title>Full genome sequence of Devosia sp. Gsoil 520.</title>
        <authorList>
            <person name="Im W.-T."/>
        </authorList>
    </citation>
    <scope>NUCLEOTIDE SEQUENCE [LARGE SCALE GENOMIC DNA]</scope>
    <source>
        <strain evidence="3 4">Gsoil 520</strain>
    </source>
</reference>
<dbReference type="KEGG" id="dea:FPZ08_17220"/>
<dbReference type="OrthoDB" id="7557417at2"/>
<dbReference type="Pfam" id="PF03807">
    <property type="entry name" value="F420_oxidored"/>
    <property type="match status" value="1"/>
</dbReference>
<dbReference type="InterPro" id="IPR036291">
    <property type="entry name" value="NAD(P)-bd_dom_sf"/>
</dbReference>
<feature type="domain" description="Pyrroline-5-carboxylate reductase catalytic N-terminal" evidence="2">
    <location>
        <begin position="3"/>
        <end position="91"/>
    </location>
</feature>
<dbReference type="AlphaFoldDB" id="A0A5B8LWA0"/>
<dbReference type="SUPFAM" id="SSF51735">
    <property type="entry name" value="NAD(P)-binding Rossmann-fold domains"/>
    <property type="match status" value="1"/>
</dbReference>
<dbReference type="RefSeq" id="WP_146291258.1">
    <property type="nucleotide sequence ID" value="NZ_CP042304.1"/>
</dbReference>
<gene>
    <name evidence="3" type="ORF">FPZ08_17220</name>
</gene>
<sequence length="209" mass="20733">MTTIAILGLGNMGKGLAKRLAGKADLVLASRDSAAATAFASTLPAGVTVLDQAGAIAKADIVVLALPFDAALETAANPALAGKVVIDISNPVKADFSGLAIGHTTSAAEQVQAAAPAAKVVKAFNTIFAGLFDLPAAETASVPVFVAGNDEAAVAAVSDLASQAGFAVEKTGGVDAARLLEPLGMLNIRFGYGLGHGTAIAPRWTKLAA</sequence>
<keyword evidence="1" id="KW-0560">Oxidoreductase</keyword>
<dbReference type="Proteomes" id="UP000315364">
    <property type="component" value="Chromosome"/>
</dbReference>
<dbReference type="InterPro" id="IPR028939">
    <property type="entry name" value="P5C_Rdtase_cat_N"/>
</dbReference>
<dbReference type="PANTHER" id="PTHR14239">
    <property type="entry name" value="DUDULIN-RELATED"/>
    <property type="match status" value="1"/>
</dbReference>
<dbReference type="InterPro" id="IPR051267">
    <property type="entry name" value="STEAP_metalloreductase"/>
</dbReference>
<accession>A0A5B8LWA0</accession>
<protein>
    <submittedName>
        <fullName evidence="3">Oxidoreductase</fullName>
    </submittedName>
</protein>
<evidence type="ECO:0000259" key="2">
    <source>
        <dbReference type="Pfam" id="PF03807"/>
    </source>
</evidence>
<organism evidence="3 4">
    <name type="scientific">Devosia ginsengisoli</name>
    <dbReference type="NCBI Taxonomy" id="400770"/>
    <lineage>
        <taxon>Bacteria</taxon>
        <taxon>Pseudomonadati</taxon>
        <taxon>Pseudomonadota</taxon>
        <taxon>Alphaproteobacteria</taxon>
        <taxon>Hyphomicrobiales</taxon>
        <taxon>Devosiaceae</taxon>
        <taxon>Devosia</taxon>
    </lineage>
</organism>